<evidence type="ECO:0000313" key="2">
    <source>
        <dbReference type="EMBL" id="SES05248.1"/>
    </source>
</evidence>
<feature type="transmembrane region" description="Helical" evidence="1">
    <location>
        <begin position="127"/>
        <end position="160"/>
    </location>
</feature>
<feature type="transmembrane region" description="Helical" evidence="1">
    <location>
        <begin position="32"/>
        <end position="58"/>
    </location>
</feature>
<dbReference type="RefSeq" id="WP_093051146.1">
    <property type="nucleotide sequence ID" value="NZ_FOGT01000007.1"/>
</dbReference>
<protein>
    <submittedName>
        <fullName evidence="2">Aminobenzoyl-glutamate transport protein</fullName>
    </submittedName>
</protein>
<gene>
    <name evidence="2" type="ORF">SAMN05518684_10710</name>
</gene>
<dbReference type="EMBL" id="FOGT01000007">
    <property type="protein sequence ID" value="SES05248.1"/>
    <property type="molecule type" value="Genomic_DNA"/>
</dbReference>
<dbReference type="AlphaFoldDB" id="A0A1H9U7N8"/>
<dbReference type="PANTHER" id="PTHR30282">
    <property type="entry name" value="P-AMINOBENZOYL GLUTAMATE TRANSPORTER"/>
    <property type="match status" value="1"/>
</dbReference>
<sequence length="514" mass="55720">MSQYEYSNEKKGFFLKFLDIVEKAGNKLPHPFMIFVYLAVAIILFSSVISLLGASVVHPGTQEEVAIRSMLSTDGLEFMLSSMLTNFTGFAPLGLVLVMMFGIGLAQKVGLIETFMKKTILNAPKRLVTFVIIGTGVIGNLASDAAFVIIPPLAAMVFYALGRHPLAGMAAGFAGVGAGFTANIIIAGTDALLSGISTEVAQSIDENVIVTPVDNWFFMAASVLMLMAVGTWVTERIVEPRLGKFDKKYAEEDAVDQKVEEPSALEVKGLKYAGLAGLAYLILVSLTIVPPNGILRGEEGTIVPSLFLENIIPIILFLFLVVAITYGVVTQVIKKSSDVPEFMGKAMKDMSGFIVLIFAAAQFIAYFNWTNIGVYIAVSGAEILQNLNFTGMGVIVGFILLTAVLNLFIFSGSAQWALMAPVFIPMFMILDYNPAFVQLAYRIADSSTNIITPMNPYVPMVLAFMKKYDNRAGFGTLFSIMLPYALLFLGLWILMFIIWTFIGLPIGPGVTPGL</sequence>
<feature type="transmembrane region" description="Helical" evidence="1">
    <location>
        <begin position="389"/>
        <end position="409"/>
    </location>
</feature>
<dbReference type="InterPro" id="IPR004697">
    <property type="entry name" value="AbgT"/>
</dbReference>
<organism evidence="2 3">
    <name type="scientific">Salipaludibacillus aurantiacus</name>
    <dbReference type="NCBI Taxonomy" id="1601833"/>
    <lineage>
        <taxon>Bacteria</taxon>
        <taxon>Bacillati</taxon>
        <taxon>Bacillota</taxon>
        <taxon>Bacilli</taxon>
        <taxon>Bacillales</taxon>
        <taxon>Bacillaceae</taxon>
    </lineage>
</organism>
<feature type="transmembrane region" description="Helical" evidence="1">
    <location>
        <begin position="477"/>
        <end position="502"/>
    </location>
</feature>
<dbReference type="PANTHER" id="PTHR30282:SF0">
    <property type="entry name" value="P-AMINOBENZOYL-GLUTAMATE TRANSPORT PROTEIN"/>
    <property type="match status" value="1"/>
</dbReference>
<reference evidence="3" key="1">
    <citation type="submission" date="2016-10" db="EMBL/GenBank/DDBJ databases">
        <authorList>
            <person name="Varghese N."/>
            <person name="Submissions S."/>
        </authorList>
    </citation>
    <scope>NUCLEOTIDE SEQUENCE [LARGE SCALE GENOMIC DNA]</scope>
    <source>
        <strain evidence="3">S9</strain>
    </source>
</reference>
<dbReference type="OrthoDB" id="3314392at2"/>
<feature type="transmembrane region" description="Helical" evidence="1">
    <location>
        <begin position="350"/>
        <end position="369"/>
    </location>
</feature>
<dbReference type="GO" id="GO:1902604">
    <property type="term" value="P:p-aminobenzoyl-glutamate transmembrane transport"/>
    <property type="evidence" value="ECO:0007669"/>
    <property type="project" value="InterPro"/>
</dbReference>
<feature type="transmembrane region" description="Helical" evidence="1">
    <location>
        <begin position="216"/>
        <end position="234"/>
    </location>
</feature>
<name>A0A1H9U7N8_9BACI</name>
<proteinExistence type="predicted"/>
<dbReference type="GO" id="GO:0015558">
    <property type="term" value="F:secondary active p-aminobenzoyl-glutamate transmembrane transporter activity"/>
    <property type="evidence" value="ECO:0007669"/>
    <property type="project" value="InterPro"/>
</dbReference>
<dbReference type="Proteomes" id="UP000198571">
    <property type="component" value="Unassembled WGS sequence"/>
</dbReference>
<dbReference type="STRING" id="1601833.SAMN05518684_10710"/>
<feature type="transmembrane region" description="Helical" evidence="1">
    <location>
        <begin position="311"/>
        <end position="329"/>
    </location>
</feature>
<dbReference type="Pfam" id="PF03806">
    <property type="entry name" value="ABG_transport"/>
    <property type="match status" value="1"/>
</dbReference>
<keyword evidence="3" id="KW-1185">Reference proteome</keyword>
<feature type="transmembrane region" description="Helical" evidence="1">
    <location>
        <begin position="416"/>
        <end position="435"/>
    </location>
</feature>
<feature type="transmembrane region" description="Helical" evidence="1">
    <location>
        <begin position="272"/>
        <end position="291"/>
    </location>
</feature>
<accession>A0A1H9U7N8</accession>
<evidence type="ECO:0000313" key="3">
    <source>
        <dbReference type="Proteomes" id="UP000198571"/>
    </source>
</evidence>
<keyword evidence="1" id="KW-1133">Transmembrane helix</keyword>
<evidence type="ECO:0000256" key="1">
    <source>
        <dbReference type="SAM" id="Phobius"/>
    </source>
</evidence>
<keyword evidence="1" id="KW-0472">Membrane</keyword>
<feature type="transmembrane region" description="Helical" evidence="1">
    <location>
        <begin position="78"/>
        <end position="106"/>
    </location>
</feature>
<keyword evidence="1" id="KW-0812">Transmembrane</keyword>